<evidence type="ECO:0000256" key="7">
    <source>
        <dbReference type="ARBA" id="ARBA00022839"/>
    </source>
</evidence>
<keyword evidence="5" id="KW-0227">DNA damage</keyword>
<dbReference type="GO" id="GO:0006303">
    <property type="term" value="P:double-strand break repair via nonhomologous end joining"/>
    <property type="evidence" value="ECO:0007669"/>
    <property type="project" value="TreeGrafter"/>
</dbReference>
<comment type="subcellular location">
    <subcellularLocation>
        <location evidence="1">Nucleus</location>
    </subcellularLocation>
</comment>
<dbReference type="GO" id="GO:0005634">
    <property type="term" value="C:nucleus"/>
    <property type="evidence" value="ECO:0007669"/>
    <property type="project" value="UniProtKB-SubCell"/>
</dbReference>
<dbReference type="GO" id="GO:0036297">
    <property type="term" value="P:interstrand cross-link repair"/>
    <property type="evidence" value="ECO:0007669"/>
    <property type="project" value="TreeGrafter"/>
</dbReference>
<dbReference type="Proteomes" id="UP001152562">
    <property type="component" value="Unassembled WGS sequence"/>
</dbReference>
<evidence type="ECO:0000256" key="11">
    <source>
        <dbReference type="ARBA" id="ARBA00039759"/>
    </source>
</evidence>
<name>A0A9P0TLU0_PIEBR</name>
<evidence type="ECO:0000256" key="1">
    <source>
        <dbReference type="ARBA" id="ARBA00004123"/>
    </source>
</evidence>
<dbReference type="GO" id="GO:0006310">
    <property type="term" value="P:DNA recombination"/>
    <property type="evidence" value="ECO:0007669"/>
    <property type="project" value="UniProtKB-KW"/>
</dbReference>
<dbReference type="PANTHER" id="PTHR23240:SF8">
    <property type="entry name" value="PROTEIN ARTEMIS"/>
    <property type="match status" value="1"/>
</dbReference>
<comment type="caution">
    <text evidence="14">The sequence shown here is derived from an EMBL/GenBank/DDBJ whole genome shotgun (WGS) entry which is preliminary data.</text>
</comment>
<proteinExistence type="inferred from homology"/>
<evidence type="ECO:0000313" key="14">
    <source>
        <dbReference type="EMBL" id="CAH4033168.1"/>
    </source>
</evidence>
<dbReference type="GO" id="GO:0035312">
    <property type="term" value="F:5'-3' DNA exonuclease activity"/>
    <property type="evidence" value="ECO:0007669"/>
    <property type="project" value="TreeGrafter"/>
</dbReference>
<dbReference type="PANTHER" id="PTHR23240">
    <property type="entry name" value="DNA CROSS-LINK REPAIR PROTEIN PSO2/SNM1-RELATED"/>
    <property type="match status" value="1"/>
</dbReference>
<keyword evidence="10" id="KW-0539">Nucleus</keyword>
<evidence type="ECO:0000256" key="5">
    <source>
        <dbReference type="ARBA" id="ARBA00022763"/>
    </source>
</evidence>
<feature type="domain" description="DNA repair metallo-beta-lactamase" evidence="13">
    <location>
        <begin position="253"/>
        <end position="337"/>
    </location>
</feature>
<evidence type="ECO:0000259" key="13">
    <source>
        <dbReference type="Pfam" id="PF07522"/>
    </source>
</evidence>
<dbReference type="AlphaFoldDB" id="A0A9P0TLU0"/>
<dbReference type="EMBL" id="CALOZG010000029">
    <property type="protein sequence ID" value="CAH4033168.1"/>
    <property type="molecule type" value="Genomic_DNA"/>
</dbReference>
<evidence type="ECO:0000256" key="2">
    <source>
        <dbReference type="ARBA" id="ARBA00010304"/>
    </source>
</evidence>
<keyword evidence="4" id="KW-0255">Endonuclease</keyword>
<dbReference type="Pfam" id="PF07522">
    <property type="entry name" value="DRMBL"/>
    <property type="match status" value="1"/>
</dbReference>
<organism evidence="14 15">
    <name type="scientific">Pieris brassicae</name>
    <name type="common">White butterfly</name>
    <name type="synonym">Large white butterfly</name>
    <dbReference type="NCBI Taxonomy" id="7116"/>
    <lineage>
        <taxon>Eukaryota</taxon>
        <taxon>Metazoa</taxon>
        <taxon>Ecdysozoa</taxon>
        <taxon>Arthropoda</taxon>
        <taxon>Hexapoda</taxon>
        <taxon>Insecta</taxon>
        <taxon>Pterygota</taxon>
        <taxon>Neoptera</taxon>
        <taxon>Endopterygota</taxon>
        <taxon>Lepidoptera</taxon>
        <taxon>Glossata</taxon>
        <taxon>Ditrysia</taxon>
        <taxon>Papilionoidea</taxon>
        <taxon>Pieridae</taxon>
        <taxon>Pierinae</taxon>
        <taxon>Pieris</taxon>
    </lineage>
</organism>
<comment type="similarity">
    <text evidence="2">Belongs to the DNA repair metallo-beta-lactamase (DRMBL) family.</text>
</comment>
<reference evidence="14" key="1">
    <citation type="submission" date="2022-05" db="EMBL/GenBank/DDBJ databases">
        <authorList>
            <person name="Okamura Y."/>
        </authorList>
    </citation>
    <scope>NUCLEOTIDE SEQUENCE</scope>
</reference>
<protein>
    <recommendedName>
        <fullName evidence="11">Protein artemis</fullName>
    </recommendedName>
    <alternativeName>
        <fullName evidence="12">DNA cross-link repair 1C protein</fullName>
    </alternativeName>
</protein>
<evidence type="ECO:0000256" key="8">
    <source>
        <dbReference type="ARBA" id="ARBA00023172"/>
    </source>
</evidence>
<dbReference type="InterPro" id="IPR011084">
    <property type="entry name" value="DRMBL"/>
</dbReference>
<evidence type="ECO:0000256" key="12">
    <source>
        <dbReference type="ARBA" id="ARBA00042677"/>
    </source>
</evidence>
<keyword evidence="3" id="KW-0540">Nuclease</keyword>
<dbReference type="Gene3D" id="3.60.15.10">
    <property type="entry name" value="Ribonuclease Z/Hydroxyacylglutathione hydrolase-like"/>
    <property type="match status" value="1"/>
</dbReference>
<dbReference type="GO" id="GO:0003684">
    <property type="term" value="F:damaged DNA binding"/>
    <property type="evidence" value="ECO:0007669"/>
    <property type="project" value="TreeGrafter"/>
</dbReference>
<dbReference type="GO" id="GO:0004519">
    <property type="term" value="F:endonuclease activity"/>
    <property type="evidence" value="ECO:0007669"/>
    <property type="project" value="UniProtKB-KW"/>
</dbReference>
<dbReference type="OrthoDB" id="262529at2759"/>
<evidence type="ECO:0000313" key="15">
    <source>
        <dbReference type="Proteomes" id="UP001152562"/>
    </source>
</evidence>
<accession>A0A9P0TLU0</accession>
<keyword evidence="15" id="KW-1185">Reference proteome</keyword>
<gene>
    <name evidence="14" type="ORF">PIBRA_LOCUS9487</name>
</gene>
<keyword evidence="7" id="KW-0269">Exonuclease</keyword>
<evidence type="ECO:0000256" key="10">
    <source>
        <dbReference type="ARBA" id="ARBA00023242"/>
    </source>
</evidence>
<evidence type="ECO:0000256" key="9">
    <source>
        <dbReference type="ARBA" id="ARBA00023204"/>
    </source>
</evidence>
<dbReference type="SUPFAM" id="SSF56281">
    <property type="entry name" value="Metallo-hydrolase/oxidoreductase"/>
    <property type="match status" value="1"/>
</dbReference>
<keyword evidence="6" id="KW-0378">Hydrolase</keyword>
<dbReference type="GO" id="GO:0000723">
    <property type="term" value="P:telomere maintenance"/>
    <property type="evidence" value="ECO:0007669"/>
    <property type="project" value="TreeGrafter"/>
</dbReference>
<evidence type="ECO:0000256" key="6">
    <source>
        <dbReference type="ARBA" id="ARBA00022801"/>
    </source>
</evidence>
<evidence type="ECO:0000256" key="4">
    <source>
        <dbReference type="ARBA" id="ARBA00022759"/>
    </source>
</evidence>
<evidence type="ECO:0000256" key="3">
    <source>
        <dbReference type="ARBA" id="ARBA00022722"/>
    </source>
</evidence>
<keyword evidence="9" id="KW-0234">DNA repair</keyword>
<sequence>MFQNCSRSSFQGKIVEIPGLHVDNFEYVEFTTPRAYFLSHCHSDHMQGLHSPYLLKYIKEKNIFIYTTELSYAIIKDITKDDTLLDYIKVLKLGSTLVTLEGIPEKNIDETYVTVTLVPAGHCVGAVMFLFQTINTTVLFTGDFRINEKDIYKYAGLHDVAEKPIKINTMYLDTTFIDLVYENFPKRSQSIDAMLKEIESCLLTGSGVALHTSAKYGYEYVFNKIYEKLGRKVYVNEDRWRFYRKISHLVPGVTNNDNETIIHLCTKRNEKNHSTCIPRNYPQFLYIHLSAMKWMNSNTFKPIQRMSPTRVDVCFATHCSRSEILGFVNYFKPDKVIGFPNPYIEERGLKRGNSLREEGKLESMLVKRFCS</sequence>
<keyword evidence="8" id="KW-0233">DNA recombination</keyword>
<dbReference type="InterPro" id="IPR036866">
    <property type="entry name" value="RibonucZ/Hydroxyglut_hydro"/>
</dbReference>
<dbReference type="Gene3D" id="3.40.50.12650">
    <property type="match status" value="1"/>
</dbReference>